<dbReference type="RefSeq" id="WP_131894736.1">
    <property type="nucleotide sequence ID" value="NZ_SMKU01000086.1"/>
</dbReference>
<sequence length="320" mass="34840">MSMITFPVPSTTTSRFAVAAEHVPHNLTDLLLQSPAGAFEAHMAGRLGSPQLQVRREELACLRWDPMRVKAVHPDQRQAGWAFHHAEEFAVVNSFAPITDQPRAVQVARAAAYALAAATGGVAADLITGHILASPTSERTSFVLADHWLGDALPPFRANGRCTAPEPERDPEGVNGCSCVCLRTRGLRRFGLPELQITDVACPHDLAALNVLRTTARHLLTSHWSWLATGPADGTRTISAALHLTETDFNDFWGSTRREHLTHPTPFEARLTLVTPRLLEVGPPDDFEGTINDWLWGDTLPLGLYDVLSSPADIPLPKAA</sequence>
<gene>
    <name evidence="1" type="ORF">E1298_18170</name>
</gene>
<accession>A0A4R5BGS6</accession>
<name>A0A4R5BGS6_9ACTN</name>
<dbReference type="AlphaFoldDB" id="A0A4R5BGS6"/>
<keyword evidence="2" id="KW-1185">Reference proteome</keyword>
<organism evidence="1 2">
    <name type="scientific">Actinomadura rubrisoli</name>
    <dbReference type="NCBI Taxonomy" id="2530368"/>
    <lineage>
        <taxon>Bacteria</taxon>
        <taxon>Bacillati</taxon>
        <taxon>Actinomycetota</taxon>
        <taxon>Actinomycetes</taxon>
        <taxon>Streptosporangiales</taxon>
        <taxon>Thermomonosporaceae</taxon>
        <taxon>Actinomadura</taxon>
    </lineage>
</organism>
<dbReference type="Proteomes" id="UP000294513">
    <property type="component" value="Unassembled WGS sequence"/>
</dbReference>
<protein>
    <submittedName>
        <fullName evidence="1">Uncharacterized protein</fullName>
    </submittedName>
</protein>
<evidence type="ECO:0000313" key="1">
    <source>
        <dbReference type="EMBL" id="TDD85858.1"/>
    </source>
</evidence>
<reference evidence="1 2" key="1">
    <citation type="submission" date="2019-03" db="EMBL/GenBank/DDBJ databases">
        <title>Draft genome sequences of novel Actinobacteria.</title>
        <authorList>
            <person name="Sahin N."/>
            <person name="Ay H."/>
            <person name="Saygin H."/>
        </authorList>
    </citation>
    <scope>NUCLEOTIDE SEQUENCE [LARGE SCALE GENOMIC DNA]</scope>
    <source>
        <strain evidence="1 2">H3C3</strain>
    </source>
</reference>
<dbReference type="EMBL" id="SMKU01000086">
    <property type="protein sequence ID" value="TDD85858.1"/>
    <property type="molecule type" value="Genomic_DNA"/>
</dbReference>
<proteinExistence type="predicted"/>
<dbReference type="OrthoDB" id="3517073at2"/>
<evidence type="ECO:0000313" key="2">
    <source>
        <dbReference type="Proteomes" id="UP000294513"/>
    </source>
</evidence>
<comment type="caution">
    <text evidence="1">The sequence shown here is derived from an EMBL/GenBank/DDBJ whole genome shotgun (WGS) entry which is preliminary data.</text>
</comment>